<evidence type="ECO:0000313" key="2">
    <source>
        <dbReference type="Proteomes" id="UP000323506"/>
    </source>
</evidence>
<gene>
    <name evidence="1" type="ORF">ES288_A01G053800v1</name>
</gene>
<organism evidence="1 2">
    <name type="scientific">Gossypium darwinii</name>
    <name type="common">Darwin's cotton</name>
    <name type="synonym">Gossypium barbadense var. darwinii</name>
    <dbReference type="NCBI Taxonomy" id="34276"/>
    <lineage>
        <taxon>Eukaryota</taxon>
        <taxon>Viridiplantae</taxon>
        <taxon>Streptophyta</taxon>
        <taxon>Embryophyta</taxon>
        <taxon>Tracheophyta</taxon>
        <taxon>Spermatophyta</taxon>
        <taxon>Magnoliopsida</taxon>
        <taxon>eudicotyledons</taxon>
        <taxon>Gunneridae</taxon>
        <taxon>Pentapetalae</taxon>
        <taxon>rosids</taxon>
        <taxon>malvids</taxon>
        <taxon>Malvales</taxon>
        <taxon>Malvaceae</taxon>
        <taxon>Malvoideae</taxon>
        <taxon>Gossypium</taxon>
    </lineage>
</organism>
<proteinExistence type="predicted"/>
<dbReference type="EMBL" id="CM017688">
    <property type="protein sequence ID" value="TYH29939.1"/>
    <property type="molecule type" value="Genomic_DNA"/>
</dbReference>
<dbReference type="Proteomes" id="UP000323506">
    <property type="component" value="Chromosome A01"/>
</dbReference>
<accession>A0A5D2HJZ2</accession>
<name>A0A5D2HJZ2_GOSDA</name>
<protein>
    <submittedName>
        <fullName evidence="1">Uncharacterized protein</fullName>
    </submittedName>
</protein>
<keyword evidence="2" id="KW-1185">Reference proteome</keyword>
<evidence type="ECO:0000313" key="1">
    <source>
        <dbReference type="EMBL" id="TYH29939.1"/>
    </source>
</evidence>
<reference evidence="1 2" key="1">
    <citation type="submission" date="2019-06" db="EMBL/GenBank/DDBJ databases">
        <title>WGS assembly of Gossypium darwinii.</title>
        <authorList>
            <person name="Chen Z.J."/>
            <person name="Sreedasyam A."/>
            <person name="Ando A."/>
            <person name="Song Q."/>
            <person name="De L."/>
            <person name="Hulse-Kemp A."/>
            <person name="Ding M."/>
            <person name="Ye W."/>
            <person name="Kirkbride R."/>
            <person name="Jenkins J."/>
            <person name="Plott C."/>
            <person name="Lovell J."/>
            <person name="Lin Y.-M."/>
            <person name="Vaughn R."/>
            <person name="Liu B."/>
            <person name="Li W."/>
            <person name="Simpson S."/>
            <person name="Scheffler B."/>
            <person name="Saski C."/>
            <person name="Grover C."/>
            <person name="Hu G."/>
            <person name="Conover J."/>
            <person name="Carlson J."/>
            <person name="Shu S."/>
            <person name="Boston L."/>
            <person name="Williams M."/>
            <person name="Peterson D."/>
            <person name="Mcgee K."/>
            <person name="Jones D."/>
            <person name="Wendel J."/>
            <person name="Stelly D."/>
            <person name="Grimwood J."/>
            <person name="Schmutz J."/>
        </authorList>
    </citation>
    <scope>NUCLEOTIDE SEQUENCE [LARGE SCALE GENOMIC DNA]</scope>
    <source>
        <strain evidence="1">1808015.09</strain>
    </source>
</reference>
<dbReference type="AlphaFoldDB" id="A0A5D2HJZ2"/>
<sequence length="56" mass="6676">MSPENLRLYHRNTFHLLFSLLRPTLTSIKFQSTRICFENIKKIPFLGFENCEILGF</sequence>